<evidence type="ECO:0000313" key="2">
    <source>
        <dbReference type="EMBL" id="GBM18984.1"/>
    </source>
</evidence>
<dbReference type="EMBL" id="BGPR01000414">
    <property type="protein sequence ID" value="GBM18984.1"/>
    <property type="molecule type" value="Genomic_DNA"/>
</dbReference>
<proteinExistence type="predicted"/>
<dbReference type="InterPro" id="IPR001810">
    <property type="entry name" value="F-box_dom"/>
</dbReference>
<dbReference type="PANTHER" id="PTHR20872:SF1">
    <property type="entry name" value="F-BOX DOMAIN-CONTAINING PROTEIN"/>
    <property type="match status" value="1"/>
</dbReference>
<evidence type="ECO:0000313" key="3">
    <source>
        <dbReference type="Proteomes" id="UP000499080"/>
    </source>
</evidence>
<organism evidence="2 3">
    <name type="scientific">Araneus ventricosus</name>
    <name type="common">Orbweaver spider</name>
    <name type="synonym">Epeira ventricosa</name>
    <dbReference type="NCBI Taxonomy" id="182803"/>
    <lineage>
        <taxon>Eukaryota</taxon>
        <taxon>Metazoa</taxon>
        <taxon>Ecdysozoa</taxon>
        <taxon>Arthropoda</taxon>
        <taxon>Chelicerata</taxon>
        <taxon>Arachnida</taxon>
        <taxon>Araneae</taxon>
        <taxon>Araneomorphae</taxon>
        <taxon>Entelegynae</taxon>
        <taxon>Araneoidea</taxon>
        <taxon>Araneidae</taxon>
        <taxon>Araneus</taxon>
    </lineage>
</organism>
<sequence length="530" mass="61655">MNPNLTVCDAFDSQTDSTEESDTKVQWAELPSIPLEKVYSFLSRGDQINMSQVCRQWSEGFNSPAVWQNFRFSLTESELSMDHCPKIKCAEKYSRMFRHVEIDIVRNFDEHLIETWCRRLKVFLDILSGNSQLTSLKVRWPENFFLFNTMTCAKDLQNHIEGFVHDQKIGSFESEPKRVKIGFHSYYFFSPLAGLLNLWAEEKILEFPMHFVLRRFVNNIAPMDQENTAVSQDLHTLLCQKSEIFRMLSNLQTEYSFIFERMPASQSADIDKLRSSLPSKIILSCYGSIQQHHQGLESDSWRFLKQLYPDIQVEMYFETDSQSRREVEFFIVPDIPITQLEYSFSVCKSEHSSIMEIDALLNHLLTCKTNEHLVSLRLAWILPIPDLASTFIQFLQAFKKLKCLQIFIVYPANGIDRLLRSWLEIRPESLEKVFIDISDIGNEDNSSSLMNTVGEFIMDSLPYEMDSDLSVLVTSEGFNSPAVWKNFRFSLTESELSMDPCPKIKCAEKYSRMFRHVEIDRIRNVDGASD</sequence>
<comment type="caution">
    <text evidence="2">The sequence shown here is derived from an EMBL/GenBank/DDBJ whole genome shotgun (WGS) entry which is preliminary data.</text>
</comment>
<dbReference type="InterPro" id="IPR036047">
    <property type="entry name" value="F-box-like_dom_sf"/>
</dbReference>
<dbReference type="SUPFAM" id="SSF81383">
    <property type="entry name" value="F-box domain"/>
    <property type="match status" value="1"/>
</dbReference>
<dbReference type="InterPro" id="IPR032675">
    <property type="entry name" value="LRR_dom_sf"/>
</dbReference>
<protein>
    <recommendedName>
        <fullName evidence="1">F-box domain-containing protein</fullName>
    </recommendedName>
</protein>
<keyword evidence="3" id="KW-1185">Reference proteome</keyword>
<name>A0A4Y2DTE5_ARAVE</name>
<dbReference type="AlphaFoldDB" id="A0A4Y2DTE5"/>
<evidence type="ECO:0000259" key="1">
    <source>
        <dbReference type="PROSITE" id="PS50181"/>
    </source>
</evidence>
<dbReference type="PROSITE" id="PS50181">
    <property type="entry name" value="FBOX"/>
    <property type="match status" value="1"/>
</dbReference>
<dbReference type="Gene3D" id="3.80.10.10">
    <property type="entry name" value="Ribonuclease Inhibitor"/>
    <property type="match status" value="1"/>
</dbReference>
<dbReference type="PANTHER" id="PTHR20872">
    <property type="match status" value="1"/>
</dbReference>
<gene>
    <name evidence="2" type="ORF">AVEN_1599_1</name>
</gene>
<accession>A0A4Y2DTE5</accession>
<dbReference type="Gene3D" id="1.20.1280.50">
    <property type="match status" value="1"/>
</dbReference>
<dbReference type="OrthoDB" id="6409609at2759"/>
<dbReference type="Proteomes" id="UP000499080">
    <property type="component" value="Unassembled WGS sequence"/>
</dbReference>
<dbReference type="Pfam" id="PF12937">
    <property type="entry name" value="F-box-like"/>
    <property type="match status" value="1"/>
</dbReference>
<reference evidence="2 3" key="1">
    <citation type="journal article" date="2019" name="Sci. Rep.">
        <title>Orb-weaving spider Araneus ventricosus genome elucidates the spidroin gene catalogue.</title>
        <authorList>
            <person name="Kono N."/>
            <person name="Nakamura H."/>
            <person name="Ohtoshi R."/>
            <person name="Moran D.A.P."/>
            <person name="Shinohara A."/>
            <person name="Yoshida Y."/>
            <person name="Fujiwara M."/>
            <person name="Mori M."/>
            <person name="Tomita M."/>
            <person name="Arakawa K."/>
        </authorList>
    </citation>
    <scope>NUCLEOTIDE SEQUENCE [LARGE SCALE GENOMIC DNA]</scope>
</reference>
<feature type="domain" description="F-box" evidence="1">
    <location>
        <begin position="24"/>
        <end position="70"/>
    </location>
</feature>